<evidence type="ECO:0000313" key="2">
    <source>
        <dbReference type="EMBL" id="PWY73305.1"/>
    </source>
</evidence>
<comment type="caution">
    <text evidence="2">The sequence shown here is derived from an EMBL/GenBank/DDBJ whole genome shotgun (WGS) entry which is preliminary data.</text>
</comment>
<keyword evidence="1" id="KW-0812">Transmembrane</keyword>
<proteinExistence type="predicted"/>
<keyword evidence="1" id="KW-1133">Transmembrane helix</keyword>
<keyword evidence="1" id="KW-0472">Membrane</keyword>
<dbReference type="Proteomes" id="UP000246171">
    <property type="component" value="Unassembled WGS sequence"/>
</dbReference>
<dbReference type="VEuPathDB" id="FungiDB:BO83DRAFT_31218"/>
<dbReference type="GeneID" id="37049468"/>
<dbReference type="EMBL" id="MSFU01000012">
    <property type="protein sequence ID" value="PWY73305.1"/>
    <property type="molecule type" value="Genomic_DNA"/>
</dbReference>
<protein>
    <submittedName>
        <fullName evidence="2">Uncharacterized protein</fullName>
    </submittedName>
</protein>
<dbReference type="RefSeq" id="XP_025388109.1">
    <property type="nucleotide sequence ID" value="XM_025527506.1"/>
</dbReference>
<feature type="transmembrane region" description="Helical" evidence="1">
    <location>
        <begin position="22"/>
        <end position="41"/>
    </location>
</feature>
<evidence type="ECO:0000256" key="1">
    <source>
        <dbReference type="SAM" id="Phobius"/>
    </source>
</evidence>
<organism evidence="2 3">
    <name type="scientific">Aspergillus eucalypticola (strain CBS 122712 / IBT 29274)</name>
    <dbReference type="NCBI Taxonomy" id="1448314"/>
    <lineage>
        <taxon>Eukaryota</taxon>
        <taxon>Fungi</taxon>
        <taxon>Dikarya</taxon>
        <taxon>Ascomycota</taxon>
        <taxon>Pezizomycotina</taxon>
        <taxon>Eurotiomycetes</taxon>
        <taxon>Eurotiomycetidae</taxon>
        <taxon>Eurotiales</taxon>
        <taxon>Aspergillaceae</taxon>
        <taxon>Aspergillus</taxon>
        <taxon>Aspergillus subgen. Circumdati</taxon>
    </lineage>
</organism>
<name>A0A317VHC6_ASPEC</name>
<accession>A0A317VHC6</accession>
<gene>
    <name evidence="2" type="ORF">BO83DRAFT_31218</name>
</gene>
<evidence type="ECO:0000313" key="3">
    <source>
        <dbReference type="Proteomes" id="UP000246171"/>
    </source>
</evidence>
<dbReference type="AlphaFoldDB" id="A0A317VHC6"/>
<reference evidence="2" key="1">
    <citation type="submission" date="2016-12" db="EMBL/GenBank/DDBJ databases">
        <title>The genomes of Aspergillus section Nigri reveals drivers in fungal speciation.</title>
        <authorList>
            <consortium name="DOE Joint Genome Institute"/>
            <person name="Vesth T.C."/>
            <person name="Nybo J."/>
            <person name="Theobald S."/>
            <person name="Brandl J."/>
            <person name="Frisvad J.C."/>
            <person name="Nielsen K.F."/>
            <person name="Lyhne E.K."/>
            <person name="Kogle M.E."/>
            <person name="Kuo A."/>
            <person name="Riley R."/>
            <person name="Clum A."/>
            <person name="Nolan M."/>
            <person name="Lipzen A."/>
            <person name="Salamov A."/>
            <person name="Henrissat B."/>
            <person name="Wiebenga A."/>
            <person name="De vries R.P."/>
            <person name="Grigoriev I.V."/>
            <person name="Mortensen U.H."/>
            <person name="Andersen M.R."/>
            <person name="Baker S.E."/>
        </authorList>
    </citation>
    <scope>NUCLEOTIDE SEQUENCE</scope>
    <source>
        <strain evidence="2">CBS 122712</strain>
    </source>
</reference>
<keyword evidence="3" id="KW-1185">Reference proteome</keyword>
<sequence>MHFAKARHGTARNATMPGVYGVWRPSTIIPWFLSYLSLFLFPNAQTRAADMNLPSPGLMVIVDAFSHRLTSHAELLHDP</sequence>